<evidence type="ECO:0000313" key="2">
    <source>
        <dbReference type="EMBL" id="GID62422.1"/>
    </source>
</evidence>
<feature type="transmembrane region" description="Helical" evidence="1">
    <location>
        <begin position="177"/>
        <end position="198"/>
    </location>
</feature>
<organism evidence="2 3">
    <name type="scientific">Actinoplanes cyaneus</name>
    <dbReference type="NCBI Taxonomy" id="52696"/>
    <lineage>
        <taxon>Bacteria</taxon>
        <taxon>Bacillati</taxon>
        <taxon>Actinomycetota</taxon>
        <taxon>Actinomycetes</taxon>
        <taxon>Micromonosporales</taxon>
        <taxon>Micromonosporaceae</taxon>
        <taxon>Actinoplanes</taxon>
    </lineage>
</organism>
<evidence type="ECO:0000256" key="1">
    <source>
        <dbReference type="SAM" id="Phobius"/>
    </source>
</evidence>
<keyword evidence="3" id="KW-1185">Reference proteome</keyword>
<proteinExistence type="predicted"/>
<feature type="transmembrane region" description="Helical" evidence="1">
    <location>
        <begin position="78"/>
        <end position="103"/>
    </location>
</feature>
<keyword evidence="1" id="KW-0472">Membrane</keyword>
<protein>
    <submittedName>
        <fullName evidence="2">Uncharacterized protein</fullName>
    </submittedName>
</protein>
<comment type="caution">
    <text evidence="2">The sequence shown here is derived from an EMBL/GenBank/DDBJ whole genome shotgun (WGS) entry which is preliminary data.</text>
</comment>
<dbReference type="EMBL" id="BOMH01000002">
    <property type="protein sequence ID" value="GID62422.1"/>
    <property type="molecule type" value="Genomic_DNA"/>
</dbReference>
<dbReference type="Proteomes" id="UP000619479">
    <property type="component" value="Unassembled WGS sequence"/>
</dbReference>
<gene>
    <name evidence="2" type="ORF">Acy02nite_03030</name>
</gene>
<feature type="transmembrane region" description="Helical" evidence="1">
    <location>
        <begin position="136"/>
        <end position="157"/>
    </location>
</feature>
<dbReference type="RefSeq" id="WP_203737814.1">
    <property type="nucleotide sequence ID" value="NZ_BAAAUC010000002.1"/>
</dbReference>
<name>A0A919M1H9_9ACTN</name>
<keyword evidence="1" id="KW-0812">Transmembrane</keyword>
<feature type="transmembrane region" description="Helical" evidence="1">
    <location>
        <begin position="109"/>
        <end position="129"/>
    </location>
</feature>
<sequence length="205" mass="22405">MSSLIRAELYRMATIRSSWVSLALFGAVAAAAGVWDKSWWVLFAGIGAFGISVLTVTQHYQHRTIALLYVARPRRFQVLLAQVVTTMLVAEMLAVFSGLPVWFRWSHQTYTQTLFVIPVMAAFGAGLAATVRRSAWLLSGFGVWFVIVEGIAGGLKWPLPMTSYLNASRSDGLGGDAFALEIFVFWAVTSLAVAAVALRRDLTGD</sequence>
<dbReference type="AlphaFoldDB" id="A0A919M1H9"/>
<keyword evidence="1" id="KW-1133">Transmembrane helix</keyword>
<feature type="transmembrane region" description="Helical" evidence="1">
    <location>
        <begin position="39"/>
        <end position="57"/>
    </location>
</feature>
<evidence type="ECO:0000313" key="3">
    <source>
        <dbReference type="Proteomes" id="UP000619479"/>
    </source>
</evidence>
<reference evidence="2" key="1">
    <citation type="submission" date="2021-01" db="EMBL/GenBank/DDBJ databases">
        <title>Whole genome shotgun sequence of Actinoplanes cyaneus NBRC 14990.</title>
        <authorList>
            <person name="Komaki H."/>
            <person name="Tamura T."/>
        </authorList>
    </citation>
    <scope>NUCLEOTIDE SEQUENCE</scope>
    <source>
        <strain evidence="2">NBRC 14990</strain>
    </source>
</reference>
<accession>A0A919M1H9</accession>